<comment type="caution">
    <text evidence="1">The sequence shown here is derived from an EMBL/GenBank/DDBJ whole genome shotgun (WGS) entry which is preliminary data.</text>
</comment>
<proteinExistence type="predicted"/>
<protein>
    <recommendedName>
        <fullName evidence="3">Calcofluor white hypersensitive protein</fullName>
    </recommendedName>
</protein>
<dbReference type="AlphaFoldDB" id="A0A9P4I1E3"/>
<dbReference type="Proteomes" id="UP000799776">
    <property type="component" value="Unassembled WGS sequence"/>
</dbReference>
<evidence type="ECO:0000313" key="2">
    <source>
        <dbReference type="Proteomes" id="UP000799776"/>
    </source>
</evidence>
<reference evidence="1" key="1">
    <citation type="journal article" date="2020" name="Stud. Mycol.">
        <title>101 Dothideomycetes genomes: a test case for predicting lifestyles and emergence of pathogens.</title>
        <authorList>
            <person name="Haridas S."/>
            <person name="Albert R."/>
            <person name="Binder M."/>
            <person name="Bloem J."/>
            <person name="Labutti K."/>
            <person name="Salamov A."/>
            <person name="Andreopoulos B."/>
            <person name="Baker S."/>
            <person name="Barry K."/>
            <person name="Bills G."/>
            <person name="Bluhm B."/>
            <person name="Cannon C."/>
            <person name="Castanera R."/>
            <person name="Culley D."/>
            <person name="Daum C."/>
            <person name="Ezra D."/>
            <person name="Gonzalez J."/>
            <person name="Henrissat B."/>
            <person name="Kuo A."/>
            <person name="Liang C."/>
            <person name="Lipzen A."/>
            <person name="Lutzoni F."/>
            <person name="Magnuson J."/>
            <person name="Mondo S."/>
            <person name="Nolan M."/>
            <person name="Ohm R."/>
            <person name="Pangilinan J."/>
            <person name="Park H.-J."/>
            <person name="Ramirez L."/>
            <person name="Alfaro M."/>
            <person name="Sun H."/>
            <person name="Tritt A."/>
            <person name="Yoshinaga Y."/>
            <person name="Zwiers L.-H."/>
            <person name="Turgeon B."/>
            <person name="Goodwin S."/>
            <person name="Spatafora J."/>
            <person name="Crous P."/>
            <person name="Grigoriev I."/>
        </authorList>
    </citation>
    <scope>NUCLEOTIDE SEQUENCE</scope>
    <source>
        <strain evidence="1">CBS 121410</strain>
    </source>
</reference>
<evidence type="ECO:0000313" key="1">
    <source>
        <dbReference type="EMBL" id="KAF2091402.1"/>
    </source>
</evidence>
<dbReference type="EMBL" id="ML978711">
    <property type="protein sequence ID" value="KAF2091402.1"/>
    <property type="molecule type" value="Genomic_DNA"/>
</dbReference>
<evidence type="ECO:0008006" key="3">
    <source>
        <dbReference type="Google" id="ProtNLM"/>
    </source>
</evidence>
<dbReference type="Gene3D" id="1.20.120.20">
    <property type="entry name" value="Apolipoprotein"/>
    <property type="match status" value="1"/>
</dbReference>
<dbReference type="OrthoDB" id="5355126at2759"/>
<accession>A0A9P4I1E3</accession>
<keyword evidence="2" id="KW-1185">Reference proteome</keyword>
<gene>
    <name evidence="1" type="ORF">K490DRAFT_31510</name>
</gene>
<organism evidence="1 2">
    <name type="scientific">Saccharata proteae CBS 121410</name>
    <dbReference type="NCBI Taxonomy" id="1314787"/>
    <lineage>
        <taxon>Eukaryota</taxon>
        <taxon>Fungi</taxon>
        <taxon>Dikarya</taxon>
        <taxon>Ascomycota</taxon>
        <taxon>Pezizomycotina</taxon>
        <taxon>Dothideomycetes</taxon>
        <taxon>Dothideomycetes incertae sedis</taxon>
        <taxon>Botryosphaeriales</taxon>
        <taxon>Saccharataceae</taxon>
        <taxon>Saccharata</taxon>
    </lineage>
</organism>
<name>A0A9P4I1E3_9PEZI</name>
<sequence>MSRKLIGFGTLGLTSVGAYYLYQAGGSPKVAEKQVEHDAARLSSTIKGELPGRGKEAKTTAKVYAQEAGEKIDSAINDAKAQTSKVDAKLEAYRANADKKIGEYKAELGKEANQAIDKFDRTVEQKASESKSWVSSWFGGK</sequence>